<dbReference type="InterPro" id="IPR002716">
    <property type="entry name" value="PIN_dom"/>
</dbReference>
<dbReference type="KEGG" id="vmo:VMUT_0019"/>
<dbReference type="CDD" id="cd18684">
    <property type="entry name" value="PIN_VapC-like"/>
    <property type="match status" value="1"/>
</dbReference>
<dbReference type="PANTHER" id="PTHR39664:SF2">
    <property type="entry name" value="NUCLEIC ACID-BINDING PROTEIN, CONTAINING PIN DOMAIN-RELATED"/>
    <property type="match status" value="1"/>
</dbReference>
<dbReference type="Pfam" id="PF01850">
    <property type="entry name" value="PIN"/>
    <property type="match status" value="1"/>
</dbReference>
<keyword evidence="3" id="KW-1185">Reference proteome</keyword>
<evidence type="ECO:0000313" key="2">
    <source>
        <dbReference type="EMBL" id="ADY00236.1"/>
    </source>
</evidence>
<organism evidence="2 3">
    <name type="scientific">Vulcanisaeta moutnovskia (strain 768-28)</name>
    <dbReference type="NCBI Taxonomy" id="985053"/>
    <lineage>
        <taxon>Archaea</taxon>
        <taxon>Thermoproteota</taxon>
        <taxon>Thermoprotei</taxon>
        <taxon>Thermoproteales</taxon>
        <taxon>Thermoproteaceae</taxon>
        <taxon>Vulcanisaeta</taxon>
    </lineage>
</organism>
<name>F0QYV5_VULM7</name>
<evidence type="ECO:0000259" key="1">
    <source>
        <dbReference type="Pfam" id="PF01850"/>
    </source>
</evidence>
<dbReference type="eggNOG" id="arCOG02730">
    <property type="taxonomic scope" value="Archaea"/>
</dbReference>
<dbReference type="STRING" id="985053.VMUT_0019"/>
<dbReference type="EMBL" id="CP002529">
    <property type="protein sequence ID" value="ADY00236.1"/>
    <property type="molecule type" value="Genomic_DNA"/>
</dbReference>
<evidence type="ECO:0000313" key="3">
    <source>
        <dbReference type="Proteomes" id="UP000007485"/>
    </source>
</evidence>
<dbReference type="AlphaFoldDB" id="F0QYV5"/>
<dbReference type="HOGENOM" id="CLU_153004_0_0_2"/>
<reference evidence="2 3" key="1">
    <citation type="journal article" date="2011" name="J. Bacteriol.">
        <title>Complete genome sequence of 'Vulcanisaeta moutnovskia' strain 768-28, a novel member of the hyperthermophilic crenarchaeal genus vulcanisaeta.</title>
        <authorList>
            <person name="Gumerov V.M."/>
            <person name="Mardanov A.V."/>
            <person name="Beletsky A.V."/>
            <person name="Prokofeva M.I."/>
            <person name="Bonch-Osmolovskaya E.A."/>
            <person name="Ravin N.V."/>
            <person name="Skryabin K.G."/>
        </authorList>
    </citation>
    <scope>NUCLEOTIDE SEQUENCE [LARGE SCALE GENOMIC DNA]</scope>
    <source>
        <strain evidence="2 3">768-28</strain>
    </source>
</reference>
<feature type="domain" description="PIN" evidence="1">
    <location>
        <begin position="3"/>
        <end position="112"/>
    </location>
</feature>
<dbReference type="InterPro" id="IPR029060">
    <property type="entry name" value="PIN-like_dom_sf"/>
</dbReference>
<dbReference type="PANTHER" id="PTHR39664">
    <property type="match status" value="1"/>
</dbReference>
<dbReference type="Gene3D" id="3.40.50.1010">
    <property type="entry name" value="5'-nuclease"/>
    <property type="match status" value="1"/>
</dbReference>
<dbReference type="SUPFAM" id="SSF88723">
    <property type="entry name" value="PIN domain-like"/>
    <property type="match status" value="1"/>
</dbReference>
<accession>F0QYV5</accession>
<protein>
    <submittedName>
        <fullName evidence="2">PilT protein domain protein</fullName>
    </submittedName>
</protein>
<proteinExistence type="predicted"/>
<sequence>MVYATFKDSEYHDESYSIIQKGDAVIPYVVLHEYIWVLMKLMKDVKIVKSKLNELSDFIIIHEDLDTIYSGLALMEEDGAPISMLNDYIILSVALRRGAYLATYDQRLRKAASKHEVTVIP</sequence>
<gene>
    <name evidence="2" type="ordered locus">VMUT_0019</name>
</gene>
<dbReference type="Proteomes" id="UP000007485">
    <property type="component" value="Chromosome"/>
</dbReference>